<dbReference type="Pfam" id="PF11823">
    <property type="entry name" value="Se_S_carrier"/>
    <property type="match status" value="1"/>
</dbReference>
<keyword evidence="4" id="KW-1185">Reference proteome</keyword>
<evidence type="ECO:0000313" key="4">
    <source>
        <dbReference type="Proteomes" id="UP000239867"/>
    </source>
</evidence>
<dbReference type="EMBL" id="CP021255">
    <property type="protein sequence ID" value="AVD70470.1"/>
    <property type="molecule type" value="Genomic_DNA"/>
</dbReference>
<feature type="domain" description="DUF8182" evidence="2">
    <location>
        <begin position="108"/>
        <end position="184"/>
    </location>
</feature>
<organism evidence="3 4">
    <name type="scientific">Desulfobulbus oralis</name>
    <dbReference type="NCBI Taxonomy" id="1986146"/>
    <lineage>
        <taxon>Bacteria</taxon>
        <taxon>Pseudomonadati</taxon>
        <taxon>Thermodesulfobacteriota</taxon>
        <taxon>Desulfobulbia</taxon>
        <taxon>Desulfobulbales</taxon>
        <taxon>Desulfobulbaceae</taxon>
        <taxon>Desulfobulbus</taxon>
    </lineage>
</organism>
<protein>
    <submittedName>
        <fullName evidence="3">Uncharacterized protein</fullName>
    </submittedName>
</protein>
<evidence type="ECO:0000259" key="1">
    <source>
        <dbReference type="Pfam" id="PF11823"/>
    </source>
</evidence>
<dbReference type="Proteomes" id="UP000239867">
    <property type="component" value="Chromosome"/>
</dbReference>
<gene>
    <name evidence="3" type="ORF">CAY53_02420</name>
</gene>
<accession>A0A2L1GLB4</accession>
<name>A0A2L1GLB4_9BACT</name>
<dbReference type="AlphaFoldDB" id="A0A2L1GLB4"/>
<dbReference type="RefSeq" id="WP_104935775.1">
    <property type="nucleotide sequence ID" value="NZ_CP021255.1"/>
</dbReference>
<dbReference type="OrthoDB" id="5416807at2"/>
<evidence type="ECO:0000259" key="2">
    <source>
        <dbReference type="Pfam" id="PF26554"/>
    </source>
</evidence>
<sequence>MFLPGLIQRLYRGAKHRASPGRQGQGLLVFAHTGEVIRAEALLRAAGLPVSVQGPPPALRTGCDMVVVFPLMLEPAALEILAGAGLRPERIATADEALLEPVALFSTVDLGDWLMVRAANLKITIRKADRRIVNISGGGCPDVPYLAAELKGQALDSAPEPRRLGQTLCCYSLQKAFEEAKRVLCG</sequence>
<dbReference type="KEGG" id="deo:CAY53_02420"/>
<feature type="domain" description="Putative Se/S carrier protein-like" evidence="1">
    <location>
        <begin position="26"/>
        <end position="91"/>
    </location>
</feature>
<evidence type="ECO:0000313" key="3">
    <source>
        <dbReference type="EMBL" id="AVD70470.1"/>
    </source>
</evidence>
<reference evidence="3 4" key="1">
    <citation type="journal article" date="2018" name="MBio">
        <title>Insights into the evolution of host association through the isolation and characterization of a novel human periodontal pathobiont, Desulfobulbus oralis.</title>
        <authorList>
            <person name="Cross K.L."/>
            <person name="Chirania P."/>
            <person name="Xiong W."/>
            <person name="Beall C.J."/>
            <person name="Elkins J.G."/>
            <person name="Giannone R.J."/>
            <person name="Griffen A.L."/>
            <person name="Guss A.M."/>
            <person name="Hettich R.L."/>
            <person name="Joshi S.S."/>
            <person name="Mokrzan E.M."/>
            <person name="Martin R.K."/>
            <person name="Zhulin I.B."/>
            <person name="Leys E.J."/>
            <person name="Podar M."/>
        </authorList>
    </citation>
    <scope>NUCLEOTIDE SEQUENCE [LARGE SCALE GENOMIC DNA]</scope>
    <source>
        <strain evidence="3 4">ORNL</strain>
    </source>
</reference>
<dbReference type="Pfam" id="PF26554">
    <property type="entry name" value="DUF8182"/>
    <property type="match status" value="1"/>
</dbReference>
<dbReference type="InterPro" id="IPR021778">
    <property type="entry name" value="Se/S_carrier-like"/>
</dbReference>
<dbReference type="InterPro" id="IPR058495">
    <property type="entry name" value="DUF8182"/>
</dbReference>
<proteinExistence type="predicted"/>